<protein>
    <recommendedName>
        <fullName evidence="1">Dynein heavy chain hydrolytic ATP-binding dynein motor region domain-containing protein</fullName>
    </recommendedName>
</protein>
<gene>
    <name evidence="2" type="primary">106071953</name>
</gene>
<dbReference type="GO" id="GO:0051959">
    <property type="term" value="F:dynein light intermediate chain binding"/>
    <property type="evidence" value="ECO:0007669"/>
    <property type="project" value="InterPro"/>
</dbReference>
<dbReference type="InterPro" id="IPR027417">
    <property type="entry name" value="P-loop_NTPase"/>
</dbReference>
<proteinExistence type="predicted"/>
<dbReference type="AlphaFoldDB" id="A0A2C9KU66"/>
<evidence type="ECO:0000259" key="1">
    <source>
        <dbReference type="Pfam" id="PF12774"/>
    </source>
</evidence>
<dbReference type="VEuPathDB" id="VectorBase:BGLB023600"/>
<dbReference type="SUPFAM" id="SSF52540">
    <property type="entry name" value="P-loop containing nucleoside triphosphate hydrolases"/>
    <property type="match status" value="1"/>
</dbReference>
<dbReference type="GO" id="GO:0007018">
    <property type="term" value="P:microtubule-based movement"/>
    <property type="evidence" value="ECO:0007669"/>
    <property type="project" value="InterPro"/>
</dbReference>
<dbReference type="GO" id="GO:0030286">
    <property type="term" value="C:dynein complex"/>
    <property type="evidence" value="ECO:0007669"/>
    <property type="project" value="InterPro"/>
</dbReference>
<dbReference type="Gene3D" id="1.10.8.710">
    <property type="match status" value="1"/>
</dbReference>
<dbReference type="InterPro" id="IPR026983">
    <property type="entry name" value="DHC"/>
</dbReference>
<dbReference type="KEGG" id="bgt:106071953"/>
<evidence type="ECO:0000313" key="3">
    <source>
        <dbReference type="Proteomes" id="UP000076420"/>
    </source>
</evidence>
<dbReference type="STRING" id="6526.A0A2C9KU66"/>
<accession>A0A2C9KU66</accession>
<dbReference type="PANTHER" id="PTHR45703:SF36">
    <property type="entry name" value="DYNEIN HEAVY CHAIN, CYTOPLASMIC"/>
    <property type="match status" value="1"/>
</dbReference>
<dbReference type="GO" id="GO:0005524">
    <property type="term" value="F:ATP binding"/>
    <property type="evidence" value="ECO:0007669"/>
    <property type="project" value="InterPro"/>
</dbReference>
<dbReference type="EnsemblMetazoa" id="BGLB023600-RA">
    <property type="protein sequence ID" value="BGLB023600-PA"/>
    <property type="gene ID" value="BGLB023600"/>
</dbReference>
<dbReference type="Gene3D" id="3.40.50.300">
    <property type="entry name" value="P-loop containing nucleotide triphosphate hydrolases"/>
    <property type="match status" value="1"/>
</dbReference>
<dbReference type="PANTHER" id="PTHR45703">
    <property type="entry name" value="DYNEIN HEAVY CHAIN"/>
    <property type="match status" value="1"/>
</dbReference>
<dbReference type="InterPro" id="IPR035699">
    <property type="entry name" value="AAA_6"/>
</dbReference>
<organism evidence="2 3">
    <name type="scientific">Biomphalaria glabrata</name>
    <name type="common">Bloodfluke planorb</name>
    <name type="synonym">Freshwater snail</name>
    <dbReference type="NCBI Taxonomy" id="6526"/>
    <lineage>
        <taxon>Eukaryota</taxon>
        <taxon>Metazoa</taxon>
        <taxon>Spiralia</taxon>
        <taxon>Lophotrochozoa</taxon>
        <taxon>Mollusca</taxon>
        <taxon>Gastropoda</taxon>
        <taxon>Heterobranchia</taxon>
        <taxon>Euthyneura</taxon>
        <taxon>Panpulmonata</taxon>
        <taxon>Hygrophila</taxon>
        <taxon>Lymnaeoidea</taxon>
        <taxon>Planorbidae</taxon>
        <taxon>Biomphalaria</taxon>
    </lineage>
</organism>
<dbReference type="GO" id="GO:0045505">
    <property type="term" value="F:dynein intermediate chain binding"/>
    <property type="evidence" value="ECO:0007669"/>
    <property type="project" value="InterPro"/>
</dbReference>
<dbReference type="Proteomes" id="UP000076420">
    <property type="component" value="Unassembled WGS sequence"/>
</dbReference>
<dbReference type="Pfam" id="PF12774">
    <property type="entry name" value="AAA_6"/>
    <property type="match status" value="1"/>
</dbReference>
<name>A0A2C9KU66_BIOGL</name>
<dbReference type="VEuPathDB" id="VectorBase:BGLAX_044685"/>
<dbReference type="FunFam" id="3.40.50.300:FF:001328">
    <property type="entry name" value="Dynein heavy chain 6, axonemal"/>
    <property type="match status" value="1"/>
</dbReference>
<reference evidence="2" key="1">
    <citation type="submission" date="2020-05" db="UniProtKB">
        <authorList>
            <consortium name="EnsemblMetazoa"/>
        </authorList>
    </citation>
    <scope>IDENTIFICATION</scope>
    <source>
        <strain evidence="2">BB02</strain>
    </source>
</reference>
<dbReference type="FunFam" id="1.10.8.710:FF:000004">
    <property type="entry name" value="Dynein axonemal heavy chain 6"/>
    <property type="match status" value="1"/>
</dbReference>
<evidence type="ECO:0000313" key="2">
    <source>
        <dbReference type="EnsemblMetazoa" id="BGLB023600-PA"/>
    </source>
</evidence>
<sequence>MMVPDYALIAEISLFSFGFSEAKNLSQKIVSTFKLSSEQLSSQDHYDFGMRAVKSVISAAGNLKRMYPDMDEQLICLRAIQDVNVPKFLIDDLKLFNGILSDLFPNVKEQPIDYGILNASLRSNCVKLGLKDVDEFILKCIQLYETTVVRHGLMLVGPAGSGKTECYKVLQVAQTELHGQPNPSLSFFCTTHTYVLNPKSITMGQLYGEFDLFTHEWTDGILSTLIRIGTTAATTDKRWYIFDGPVDAVWIENMNTVLDDNKKLCLSSGEIIKLTDHMTMMFEVADLAVASPATVSRCGMVYLGTSVLGIWPLIECWIKTLPPLIKVYSEQLEKLFKNFFLPGLDFIRSNVIEIVGTLDSALTFSHFRIFDCFVSPLKLKMGQKLAIPRHFIPLPIQLIKSARIQLKFVIFIV</sequence>
<dbReference type="InterPro" id="IPR043157">
    <property type="entry name" value="Dynein_AAA1S"/>
</dbReference>
<feature type="domain" description="Dynein heavy chain hydrolytic ATP-binding dynein motor region" evidence="1">
    <location>
        <begin position="1"/>
        <end position="164"/>
    </location>
</feature>